<dbReference type="InterPro" id="IPR010982">
    <property type="entry name" value="Lambda_DNA-bd_dom_sf"/>
</dbReference>
<organism evidence="5 7">
    <name type="scientific">Hungatella hathewayi</name>
    <dbReference type="NCBI Taxonomy" id="154046"/>
    <lineage>
        <taxon>Bacteria</taxon>
        <taxon>Bacillati</taxon>
        <taxon>Bacillota</taxon>
        <taxon>Clostridia</taxon>
        <taxon>Lachnospirales</taxon>
        <taxon>Lachnospiraceae</taxon>
        <taxon>Hungatella</taxon>
    </lineage>
</organism>
<dbReference type="SMART" id="SM00354">
    <property type="entry name" value="HTH_LACI"/>
    <property type="match status" value="1"/>
</dbReference>
<evidence type="ECO:0000313" key="6">
    <source>
        <dbReference type="EMBL" id="RGM00428.1"/>
    </source>
</evidence>
<accession>A0A174KQ76</accession>
<dbReference type="PANTHER" id="PTHR30146">
    <property type="entry name" value="LACI-RELATED TRANSCRIPTIONAL REPRESSOR"/>
    <property type="match status" value="1"/>
</dbReference>
<reference evidence="6 8" key="2">
    <citation type="submission" date="2018-08" db="EMBL/GenBank/DDBJ databases">
        <title>A genome reference for cultivated species of the human gut microbiota.</title>
        <authorList>
            <person name="Zou Y."/>
            <person name="Xue W."/>
            <person name="Luo G."/>
        </authorList>
    </citation>
    <scope>NUCLEOTIDE SEQUENCE [LARGE SCALE GENOMIC DNA]</scope>
    <source>
        <strain evidence="6 8">TF05-11AC</strain>
    </source>
</reference>
<proteinExistence type="predicted"/>
<evidence type="ECO:0000313" key="5">
    <source>
        <dbReference type="EMBL" id="CUP12596.1"/>
    </source>
</evidence>
<dbReference type="EMBL" id="CYZE01000018">
    <property type="protein sequence ID" value="CUP12596.1"/>
    <property type="molecule type" value="Genomic_DNA"/>
</dbReference>
<evidence type="ECO:0000256" key="2">
    <source>
        <dbReference type="ARBA" id="ARBA00023125"/>
    </source>
</evidence>
<dbReference type="AlphaFoldDB" id="A0A174KQ76"/>
<sequence>MVTIADIADKLGISKGTVSKALSDAPDISETLRKTILETAVEMGYTKLRRKRNVSKKVCVLIYNMEYTSPGHFGYDIIMGFRQMAEPAGLTVDVIPITKSLQKTTPYDVFMLENDYIGSLVMGISLSEPWIADFKTSRTPAVLFDNYVMGNPSVASVAVDNDEGMELAVNHLKSLGHKKIGYLSGALGSHVFLVRHRAFFAALKANGLPADPQLSGSSYYISECIQKHLPRLLERGVTAIICSHDQLANAAMVQCQELGKKIPEDLSIIGFDDLPMSPYTAPPLTTIRQDRPQLGKCGYYALDSLLNGVPIGTILLHPQLILRSSCGAGK</sequence>
<dbReference type="GO" id="GO:0003700">
    <property type="term" value="F:DNA-binding transcription factor activity"/>
    <property type="evidence" value="ECO:0007669"/>
    <property type="project" value="TreeGrafter"/>
</dbReference>
<protein>
    <submittedName>
        <fullName evidence="6">LacI family transcriptional regulator</fullName>
    </submittedName>
    <submittedName>
        <fullName evidence="5">Transcriptional regulator, LacI family</fullName>
    </submittedName>
</protein>
<dbReference type="InterPro" id="IPR000843">
    <property type="entry name" value="HTH_LacI"/>
</dbReference>
<dbReference type="PANTHER" id="PTHR30146:SF109">
    <property type="entry name" value="HTH-TYPE TRANSCRIPTIONAL REGULATOR GALS"/>
    <property type="match status" value="1"/>
</dbReference>
<name>A0A174KQ76_9FIRM</name>
<dbReference type="SUPFAM" id="SSF47413">
    <property type="entry name" value="lambda repressor-like DNA-binding domains"/>
    <property type="match status" value="1"/>
</dbReference>
<evidence type="ECO:0000256" key="3">
    <source>
        <dbReference type="ARBA" id="ARBA00023163"/>
    </source>
</evidence>
<dbReference type="InterPro" id="IPR046335">
    <property type="entry name" value="LacI/GalR-like_sensor"/>
</dbReference>
<dbReference type="PROSITE" id="PS50932">
    <property type="entry name" value="HTH_LACI_2"/>
    <property type="match status" value="1"/>
</dbReference>
<keyword evidence="2" id="KW-0238">DNA-binding</keyword>
<evidence type="ECO:0000313" key="8">
    <source>
        <dbReference type="Proteomes" id="UP000261257"/>
    </source>
</evidence>
<dbReference type="Gene3D" id="1.10.260.40">
    <property type="entry name" value="lambda repressor-like DNA-binding domains"/>
    <property type="match status" value="1"/>
</dbReference>
<dbReference type="Pfam" id="PF13377">
    <property type="entry name" value="Peripla_BP_3"/>
    <property type="match status" value="1"/>
</dbReference>
<dbReference type="CDD" id="cd06267">
    <property type="entry name" value="PBP1_LacI_sugar_binding-like"/>
    <property type="match status" value="1"/>
</dbReference>
<keyword evidence="1" id="KW-0805">Transcription regulation</keyword>
<evidence type="ECO:0000256" key="1">
    <source>
        <dbReference type="ARBA" id="ARBA00023015"/>
    </source>
</evidence>
<keyword evidence="3" id="KW-0804">Transcription</keyword>
<dbReference type="SUPFAM" id="SSF53822">
    <property type="entry name" value="Periplasmic binding protein-like I"/>
    <property type="match status" value="1"/>
</dbReference>
<dbReference type="CDD" id="cd01392">
    <property type="entry name" value="HTH_LacI"/>
    <property type="match status" value="1"/>
</dbReference>
<dbReference type="Gene3D" id="3.40.50.2300">
    <property type="match status" value="2"/>
</dbReference>
<feature type="domain" description="HTH lacI-type" evidence="4">
    <location>
        <begin position="2"/>
        <end position="56"/>
    </location>
</feature>
<dbReference type="InterPro" id="IPR028082">
    <property type="entry name" value="Peripla_BP_I"/>
</dbReference>
<dbReference type="EMBL" id="QSSQ01000026">
    <property type="protein sequence ID" value="RGM00428.1"/>
    <property type="molecule type" value="Genomic_DNA"/>
</dbReference>
<dbReference type="Proteomes" id="UP000095651">
    <property type="component" value="Unassembled WGS sequence"/>
</dbReference>
<dbReference type="RefSeq" id="WP_055659368.1">
    <property type="nucleotide sequence ID" value="NZ_CABIXC010000018.1"/>
</dbReference>
<gene>
    <name evidence="5" type="primary">cytR_5</name>
    <name evidence="6" type="ORF">DXC39_20890</name>
    <name evidence="5" type="ORF">ERS852407_05054</name>
</gene>
<evidence type="ECO:0000259" key="4">
    <source>
        <dbReference type="PROSITE" id="PS50932"/>
    </source>
</evidence>
<reference evidence="5 7" key="1">
    <citation type="submission" date="2015-09" db="EMBL/GenBank/DDBJ databases">
        <authorList>
            <consortium name="Pathogen Informatics"/>
        </authorList>
    </citation>
    <scope>NUCLEOTIDE SEQUENCE [LARGE SCALE GENOMIC DNA]</scope>
    <source>
        <strain evidence="5 7">2789STDY5608850</strain>
    </source>
</reference>
<dbReference type="GO" id="GO:0000976">
    <property type="term" value="F:transcription cis-regulatory region binding"/>
    <property type="evidence" value="ECO:0007669"/>
    <property type="project" value="TreeGrafter"/>
</dbReference>
<evidence type="ECO:0000313" key="7">
    <source>
        <dbReference type="Proteomes" id="UP000095651"/>
    </source>
</evidence>
<dbReference type="Proteomes" id="UP000261257">
    <property type="component" value="Unassembled WGS sequence"/>
</dbReference>
<dbReference type="Pfam" id="PF00356">
    <property type="entry name" value="LacI"/>
    <property type="match status" value="1"/>
</dbReference>